<comment type="caution">
    <text evidence="3">The sequence shown here is derived from an EMBL/GenBank/DDBJ whole genome shotgun (WGS) entry which is preliminary data.</text>
</comment>
<gene>
    <name evidence="3" type="ORF">DI609_13520</name>
</gene>
<dbReference type="InterPro" id="IPR055367">
    <property type="entry name" value="WH4_Lhr"/>
</dbReference>
<dbReference type="Pfam" id="PF23234">
    <property type="entry name" value="WHD_4th_Lhr"/>
    <property type="match status" value="1"/>
</dbReference>
<dbReference type="AlphaFoldDB" id="A0A2W5ARR4"/>
<organism evidence="3 4">
    <name type="scientific">Corynebacterium urealyticum</name>
    <dbReference type="NCBI Taxonomy" id="43771"/>
    <lineage>
        <taxon>Bacteria</taxon>
        <taxon>Bacillati</taxon>
        <taxon>Actinomycetota</taxon>
        <taxon>Actinomycetes</taxon>
        <taxon>Mycobacteriales</taxon>
        <taxon>Corynebacteriaceae</taxon>
        <taxon>Corynebacterium</taxon>
    </lineage>
</organism>
<evidence type="ECO:0000313" key="4">
    <source>
        <dbReference type="Proteomes" id="UP000249451"/>
    </source>
</evidence>
<feature type="region of interest" description="Disordered" evidence="1">
    <location>
        <begin position="365"/>
        <end position="429"/>
    </location>
</feature>
<accession>A0A2W5ARR4</accession>
<feature type="non-terminal residue" evidence="3">
    <location>
        <position position="1"/>
    </location>
</feature>
<proteinExistence type="predicted"/>
<feature type="domain" description="Large helicase-related protein winged-helix" evidence="2">
    <location>
        <begin position="149"/>
        <end position="230"/>
    </location>
</feature>
<dbReference type="EMBL" id="QFNY01000434">
    <property type="protein sequence ID" value="PZO97280.1"/>
    <property type="molecule type" value="Genomic_DNA"/>
</dbReference>
<feature type="compositionally biased region" description="Acidic residues" evidence="1">
    <location>
        <begin position="394"/>
        <end position="405"/>
    </location>
</feature>
<name>A0A2W5ARR4_9CORY</name>
<evidence type="ECO:0000256" key="1">
    <source>
        <dbReference type="SAM" id="MobiDB-lite"/>
    </source>
</evidence>
<protein>
    <submittedName>
        <fullName evidence="3">DEAD/DEAH box helicase</fullName>
    </submittedName>
</protein>
<feature type="compositionally biased region" description="Basic and acidic residues" evidence="1">
    <location>
        <begin position="381"/>
        <end position="393"/>
    </location>
</feature>
<evidence type="ECO:0000313" key="3">
    <source>
        <dbReference type="EMBL" id="PZO97280.1"/>
    </source>
</evidence>
<sequence>RDAGKAGATDPWVMLLPVDYAAQLAPQVSAEDAGLSMLQIQLLEALEGRGSFLMSDIQPQLSGTAEEVRESLWGLVEAGLVSPDSFAPIRAHLAAGSRAGRAAHRARRRPTRSRLRMGRTSFAQTHNAVGTQNAPDVVGRWSLSVPAAADATSRSIAHGEAWLDRYGVLTRGSVVAEDVLGGFALAYKVLSGFEESGKAMRGYVIEGLGAAQFSTPAVIDRLRGLADSPDVTGWPSGTREPQAYVLAATDPANPYGAALPWPPSDASDSAARPTRAAGALVVLMDGLPVAHLTRGGKTLTTFFAALPEGIARTEVLTAILQGLNELVAAGRLNKLVIEKANGRPIFDGELAGELRAAGAALTPKGVRITGSTNTGSGAAGPERRPRGGRRAVDAMEELSFDDVEESRDSSGTPHEPGSPGGFRPRRRRR</sequence>
<keyword evidence="3" id="KW-0547">Nucleotide-binding</keyword>
<feature type="compositionally biased region" description="Low complexity" evidence="1">
    <location>
        <begin position="369"/>
        <end position="380"/>
    </location>
</feature>
<keyword evidence="3" id="KW-0378">Hydrolase</keyword>
<evidence type="ECO:0000259" key="2">
    <source>
        <dbReference type="Pfam" id="PF23234"/>
    </source>
</evidence>
<keyword evidence="3" id="KW-0067">ATP-binding</keyword>
<reference evidence="3 4" key="1">
    <citation type="submission" date="2017-11" db="EMBL/GenBank/DDBJ databases">
        <title>Infants hospitalized years apart are colonized by the same room-sourced microbial strains.</title>
        <authorList>
            <person name="Brooks B."/>
            <person name="Olm M.R."/>
            <person name="Firek B.A."/>
            <person name="Baker R."/>
            <person name="Thomas B.C."/>
            <person name="Morowitz M.J."/>
            <person name="Banfield J.F."/>
        </authorList>
    </citation>
    <scope>NUCLEOTIDE SEQUENCE [LARGE SCALE GENOMIC DNA]</scope>
    <source>
        <strain evidence="3">S2_012_000_R3_87</strain>
    </source>
</reference>
<dbReference type="Proteomes" id="UP000249451">
    <property type="component" value="Unassembled WGS sequence"/>
</dbReference>
<keyword evidence="3" id="KW-0347">Helicase</keyword>
<dbReference type="GO" id="GO:0004386">
    <property type="term" value="F:helicase activity"/>
    <property type="evidence" value="ECO:0007669"/>
    <property type="project" value="UniProtKB-KW"/>
</dbReference>